<feature type="chain" id="PRO_5037456198" evidence="12">
    <location>
        <begin position="22"/>
        <end position="1049"/>
    </location>
</feature>
<dbReference type="SUPFAM" id="SSF56935">
    <property type="entry name" value="Porins"/>
    <property type="match status" value="1"/>
</dbReference>
<proteinExistence type="inferred from homology"/>
<evidence type="ECO:0000256" key="4">
    <source>
        <dbReference type="ARBA" id="ARBA00022496"/>
    </source>
</evidence>
<evidence type="ECO:0000256" key="12">
    <source>
        <dbReference type="SAM" id="SignalP"/>
    </source>
</evidence>
<reference evidence="14" key="2">
    <citation type="submission" date="2020-09" db="EMBL/GenBank/DDBJ databases">
        <authorList>
            <person name="Sun Q."/>
            <person name="Zhou Y."/>
        </authorList>
    </citation>
    <scope>NUCLEOTIDE SEQUENCE</scope>
    <source>
        <strain evidence="14">CGMCC 1.12195</strain>
    </source>
</reference>
<evidence type="ECO:0000256" key="7">
    <source>
        <dbReference type="ARBA" id="ARBA00023065"/>
    </source>
</evidence>
<keyword evidence="4" id="KW-0410">Iron transport</keyword>
<feature type="domain" description="TonB-dependent receptor plug" evidence="13">
    <location>
        <begin position="117"/>
        <end position="224"/>
    </location>
</feature>
<dbReference type="InterPro" id="IPR023997">
    <property type="entry name" value="TonB-dep_OMP_SusC/RagA_CS"/>
</dbReference>
<dbReference type="Pfam" id="PF13715">
    <property type="entry name" value="CarbopepD_reg_2"/>
    <property type="match status" value="1"/>
</dbReference>
<dbReference type="SUPFAM" id="SSF49464">
    <property type="entry name" value="Carboxypeptidase regulatory domain-like"/>
    <property type="match status" value="1"/>
</dbReference>
<keyword evidence="12" id="KW-0732">Signal</keyword>
<comment type="caution">
    <text evidence="14">The sequence shown here is derived from an EMBL/GenBank/DDBJ whole genome shotgun (WGS) entry which is preliminary data.</text>
</comment>
<evidence type="ECO:0000256" key="5">
    <source>
        <dbReference type="ARBA" id="ARBA00022692"/>
    </source>
</evidence>
<evidence type="ECO:0000256" key="2">
    <source>
        <dbReference type="ARBA" id="ARBA00022448"/>
    </source>
</evidence>
<evidence type="ECO:0000256" key="11">
    <source>
        <dbReference type="PROSITE-ProRule" id="PRU01360"/>
    </source>
</evidence>
<evidence type="ECO:0000256" key="1">
    <source>
        <dbReference type="ARBA" id="ARBA00004571"/>
    </source>
</evidence>
<dbReference type="GO" id="GO:0006826">
    <property type="term" value="P:iron ion transport"/>
    <property type="evidence" value="ECO:0007669"/>
    <property type="project" value="UniProtKB-KW"/>
</dbReference>
<dbReference type="AlphaFoldDB" id="A0A917MBV9"/>
<dbReference type="NCBIfam" id="TIGR04056">
    <property type="entry name" value="OMP_RagA_SusC"/>
    <property type="match status" value="1"/>
</dbReference>
<evidence type="ECO:0000259" key="13">
    <source>
        <dbReference type="Pfam" id="PF07715"/>
    </source>
</evidence>
<reference evidence="14" key="1">
    <citation type="journal article" date="2014" name="Int. J. Syst. Evol. Microbiol.">
        <title>Complete genome sequence of Corynebacterium casei LMG S-19264T (=DSM 44701T), isolated from a smear-ripened cheese.</title>
        <authorList>
            <consortium name="US DOE Joint Genome Institute (JGI-PGF)"/>
            <person name="Walter F."/>
            <person name="Albersmeier A."/>
            <person name="Kalinowski J."/>
            <person name="Ruckert C."/>
        </authorList>
    </citation>
    <scope>NUCLEOTIDE SEQUENCE</scope>
    <source>
        <strain evidence="14">CGMCC 1.12195</strain>
    </source>
</reference>
<evidence type="ECO:0000256" key="10">
    <source>
        <dbReference type="ARBA" id="ARBA00023237"/>
    </source>
</evidence>
<evidence type="ECO:0000256" key="6">
    <source>
        <dbReference type="ARBA" id="ARBA00023004"/>
    </source>
</evidence>
<keyword evidence="7" id="KW-0406">Ion transport</keyword>
<dbReference type="Gene3D" id="2.170.130.10">
    <property type="entry name" value="TonB-dependent receptor, plug domain"/>
    <property type="match status" value="1"/>
</dbReference>
<evidence type="ECO:0000256" key="3">
    <source>
        <dbReference type="ARBA" id="ARBA00022452"/>
    </source>
</evidence>
<dbReference type="Proteomes" id="UP000660862">
    <property type="component" value="Unassembled WGS sequence"/>
</dbReference>
<evidence type="ECO:0000313" key="15">
    <source>
        <dbReference type="Proteomes" id="UP000660862"/>
    </source>
</evidence>
<name>A0A917MBV9_9SPHI</name>
<dbReference type="GO" id="GO:0009279">
    <property type="term" value="C:cell outer membrane"/>
    <property type="evidence" value="ECO:0007669"/>
    <property type="project" value="UniProtKB-SubCell"/>
</dbReference>
<dbReference type="PROSITE" id="PS52016">
    <property type="entry name" value="TONB_DEPENDENT_REC_3"/>
    <property type="match status" value="1"/>
</dbReference>
<dbReference type="Pfam" id="PF07715">
    <property type="entry name" value="Plug"/>
    <property type="match status" value="1"/>
</dbReference>
<evidence type="ECO:0000256" key="9">
    <source>
        <dbReference type="ARBA" id="ARBA00023136"/>
    </source>
</evidence>
<keyword evidence="9 11" id="KW-0472">Membrane</keyword>
<gene>
    <name evidence="14" type="ORF">GCM10007415_27130</name>
</gene>
<dbReference type="PANTHER" id="PTHR32552:SF81">
    <property type="entry name" value="TONB-DEPENDENT OUTER MEMBRANE RECEPTOR"/>
    <property type="match status" value="1"/>
</dbReference>
<feature type="signal peptide" evidence="12">
    <location>
        <begin position="1"/>
        <end position="21"/>
    </location>
</feature>
<dbReference type="RefSeq" id="WP_229738757.1">
    <property type="nucleotide sequence ID" value="NZ_BMER01000002.1"/>
</dbReference>
<dbReference type="InterPro" id="IPR037066">
    <property type="entry name" value="Plug_dom_sf"/>
</dbReference>
<keyword evidence="3 11" id="KW-1134">Transmembrane beta strand</keyword>
<organism evidence="14 15">
    <name type="scientific">Parapedobacter pyrenivorans</name>
    <dbReference type="NCBI Taxonomy" id="1305674"/>
    <lineage>
        <taxon>Bacteria</taxon>
        <taxon>Pseudomonadati</taxon>
        <taxon>Bacteroidota</taxon>
        <taxon>Sphingobacteriia</taxon>
        <taxon>Sphingobacteriales</taxon>
        <taxon>Sphingobacteriaceae</taxon>
        <taxon>Parapedobacter</taxon>
    </lineage>
</organism>
<keyword evidence="15" id="KW-1185">Reference proteome</keyword>
<comment type="similarity">
    <text evidence="11">Belongs to the TonB-dependent receptor family.</text>
</comment>
<sequence length="1049" mass="115416">MKQKLLGFFMLGMLLIGSVYAQDRRISGKVTAGDGSPIAGVSVIVVGTGVATQTDENGNYTFVVPDNVRQLEFRSVGYELQTVDINGRTLISATLLEATSVLDEVVVSAGGIAVQKKTVGYASTELRSENIVAARPTNIASGLQGKVPGLRINAVGGGVNPNYRLVLRGMRSLTGNNEALIVLDNVIVPNEVLSNLNPQDIENINVLNGASAAALYGSDASNGALIVTTKKGKKDQTSVTVSHTTMMERVAFYPELQYEFGSGADNDVQIYTPYENQQYGPRFDGVLREIGQVLPNPEITELQKVPYSATEEKKKFWENGITNQTDFSLSTGSDKTTMYLSGQYADVTGTTPGDLFNRATARVNLTREMAKKLSANLNVSYTQNNYDVTTSTAALYDQLLQTPAQIPVTRYKDWKNDPWANPNAYYNAYYNNPYFTAENNRRDAKNQYVVGNLELKYEPLDWLDFTYRAGLSTRNLFQKDFQNIFRYSPYTKAQSSSTTYKHSDIAGSVTDYNLGTIRINSDFLVGLNRQLHPDLGLRATVATSLRHDERHYDEGSVLGLVVPGVFNLGNSTNTPETEGKRYGARQVAVWGDVNFDYKNYLFLQVTGRNDWVSTLSPENRSFFYPSVNLSFIPSEAITALQGSPVLDFLKLRAAWSRVGLVNLGSRANFGAYALDPIFEQGGGYPYSGNGGHTLGDQTISASLKPEITTGYEVGFEANWLKNRIQTTLTWYNSRTQDQTVSSGVSRATGFLTYLVNAAKTSSKGIETSLRLVPYRDDNWNVSIGGNYTFAENKVLEVSGDTDELALGTYGGTRGSYAVKGESFPVIKGTTHQRDPQGRIIVDRYTGYPSPTQNTFILGNASPKHILGVDLSVRWKNLWLSGVAEYRGGYDYYFAGTTIDFSGSSIATTWYDRDRFVIPNSSYLDPVTEEYVANTNITVRDGGPAYWSLASTRTGIDENYVVSGAFWKLRELSLGYDLPQKMLLSSGFIQAARISLQGRNLFILTPKTNIYTDPEYSDGDGLNNGNAIGLANLGQTPPSRYFGLTLSVTF</sequence>
<dbReference type="PANTHER" id="PTHR32552">
    <property type="entry name" value="FERRICHROME IRON RECEPTOR-RELATED"/>
    <property type="match status" value="1"/>
</dbReference>
<keyword evidence="8" id="KW-0798">TonB box</keyword>
<accession>A0A917MBV9</accession>
<keyword evidence="6" id="KW-0408">Iron</keyword>
<evidence type="ECO:0000313" key="14">
    <source>
        <dbReference type="EMBL" id="GGG91132.1"/>
    </source>
</evidence>
<dbReference type="InterPro" id="IPR008969">
    <property type="entry name" value="CarboxyPept-like_regulatory"/>
</dbReference>
<dbReference type="Gene3D" id="2.40.170.20">
    <property type="entry name" value="TonB-dependent receptor, beta-barrel domain"/>
    <property type="match status" value="1"/>
</dbReference>
<keyword evidence="5 11" id="KW-0812">Transmembrane</keyword>
<evidence type="ECO:0000256" key="8">
    <source>
        <dbReference type="ARBA" id="ARBA00023077"/>
    </source>
</evidence>
<dbReference type="InterPro" id="IPR036942">
    <property type="entry name" value="Beta-barrel_TonB_sf"/>
</dbReference>
<dbReference type="InterPro" id="IPR023996">
    <property type="entry name" value="TonB-dep_OMP_SusC/RagA"/>
</dbReference>
<dbReference type="InterPro" id="IPR012910">
    <property type="entry name" value="Plug_dom"/>
</dbReference>
<comment type="subcellular location">
    <subcellularLocation>
        <location evidence="1 11">Cell outer membrane</location>
        <topology evidence="1 11">Multi-pass membrane protein</topology>
    </subcellularLocation>
</comment>
<dbReference type="Gene3D" id="2.60.40.1120">
    <property type="entry name" value="Carboxypeptidase-like, regulatory domain"/>
    <property type="match status" value="1"/>
</dbReference>
<dbReference type="NCBIfam" id="TIGR04057">
    <property type="entry name" value="SusC_RagA_signa"/>
    <property type="match status" value="1"/>
</dbReference>
<dbReference type="EMBL" id="BMER01000002">
    <property type="protein sequence ID" value="GGG91132.1"/>
    <property type="molecule type" value="Genomic_DNA"/>
</dbReference>
<keyword evidence="10 11" id="KW-0998">Cell outer membrane</keyword>
<keyword evidence="2 11" id="KW-0813">Transport</keyword>
<dbReference type="InterPro" id="IPR039426">
    <property type="entry name" value="TonB-dep_rcpt-like"/>
</dbReference>
<protein>
    <submittedName>
        <fullName evidence="14">SusC/RagA family TonB-linked outer membrane protein</fullName>
    </submittedName>
</protein>